<reference evidence="2 3" key="1">
    <citation type="submission" date="2024-01" db="EMBL/GenBank/DDBJ databases">
        <title>The genomes of 5 underutilized Papilionoideae crops provide insights into root nodulation and disease resistanc.</title>
        <authorList>
            <person name="Jiang F."/>
        </authorList>
    </citation>
    <scope>NUCLEOTIDE SEQUENCE [LARGE SCALE GENOMIC DNA]</scope>
    <source>
        <strain evidence="2">JINMINGXINNONG_FW02</strain>
        <tissue evidence="2">Leaves</tissue>
    </source>
</reference>
<keyword evidence="3" id="KW-1185">Reference proteome</keyword>
<dbReference type="InterPro" id="IPR055281">
    <property type="entry name" value="GIR1-2/SIED1"/>
</dbReference>
<sequence>MSGKIGSPWKLDFDLNLSPPRDGDLRFESLTQLTMVSPTSPPKPCVSIELKQDENNKKHHLEATSMMVVGCPNCLMYVMIYKGGLKCPICKNNGLIYFLSDNNPTKEMIKY</sequence>
<gene>
    <name evidence="2" type="ORF">VNO80_21593</name>
</gene>
<dbReference type="PANTHER" id="PTHR33177:SF74">
    <property type="entry name" value="PROTEIN GL2-INTERACTING REPRESSOR 1"/>
    <property type="match status" value="1"/>
</dbReference>
<comment type="caution">
    <text evidence="2">The sequence shown here is derived from an EMBL/GenBank/DDBJ whole genome shotgun (WGS) entry which is preliminary data.</text>
</comment>
<organism evidence="2 3">
    <name type="scientific">Phaseolus coccineus</name>
    <name type="common">Scarlet runner bean</name>
    <name type="synonym">Phaseolus multiflorus</name>
    <dbReference type="NCBI Taxonomy" id="3886"/>
    <lineage>
        <taxon>Eukaryota</taxon>
        <taxon>Viridiplantae</taxon>
        <taxon>Streptophyta</taxon>
        <taxon>Embryophyta</taxon>
        <taxon>Tracheophyta</taxon>
        <taxon>Spermatophyta</taxon>
        <taxon>Magnoliopsida</taxon>
        <taxon>eudicotyledons</taxon>
        <taxon>Gunneridae</taxon>
        <taxon>Pentapetalae</taxon>
        <taxon>rosids</taxon>
        <taxon>fabids</taxon>
        <taxon>Fabales</taxon>
        <taxon>Fabaceae</taxon>
        <taxon>Papilionoideae</taxon>
        <taxon>50 kb inversion clade</taxon>
        <taxon>NPAAA clade</taxon>
        <taxon>indigoferoid/millettioid clade</taxon>
        <taxon>Phaseoleae</taxon>
        <taxon>Phaseolus</taxon>
    </lineage>
</organism>
<evidence type="ECO:0000313" key="3">
    <source>
        <dbReference type="Proteomes" id="UP001374584"/>
    </source>
</evidence>
<evidence type="ECO:0000259" key="1">
    <source>
        <dbReference type="Pfam" id="PF24747"/>
    </source>
</evidence>
<dbReference type="AlphaFoldDB" id="A0AAN9M446"/>
<proteinExistence type="predicted"/>
<evidence type="ECO:0000313" key="2">
    <source>
        <dbReference type="EMBL" id="KAK7347066.1"/>
    </source>
</evidence>
<dbReference type="PANTHER" id="PTHR33177">
    <property type="entry name" value="PUTATIVE-RELATED"/>
    <property type="match status" value="1"/>
</dbReference>
<accession>A0AAN9M446</accession>
<dbReference type="EMBL" id="JAYMYR010000008">
    <property type="protein sequence ID" value="KAK7347066.1"/>
    <property type="molecule type" value="Genomic_DNA"/>
</dbReference>
<name>A0AAN9M446_PHACN</name>
<feature type="domain" description="GIR1-like zinc ribbon" evidence="1">
    <location>
        <begin position="64"/>
        <end position="99"/>
    </location>
</feature>
<protein>
    <recommendedName>
        <fullName evidence="1">GIR1-like zinc ribbon domain-containing protein</fullName>
    </recommendedName>
</protein>
<dbReference type="Proteomes" id="UP001374584">
    <property type="component" value="Unassembled WGS sequence"/>
</dbReference>
<dbReference type="Pfam" id="PF24747">
    <property type="entry name" value="Zn-ribbon_GIR1"/>
    <property type="match status" value="1"/>
</dbReference>
<dbReference type="InterPro" id="IPR056440">
    <property type="entry name" value="Zn-ribbon_GIR1"/>
</dbReference>